<reference evidence="2" key="1">
    <citation type="submission" date="2021-06" db="EMBL/GenBank/DDBJ databases">
        <authorList>
            <person name="Kallberg Y."/>
            <person name="Tangrot J."/>
            <person name="Rosling A."/>
        </authorList>
    </citation>
    <scope>NUCLEOTIDE SEQUENCE</scope>
    <source>
        <strain evidence="2">UK204</strain>
    </source>
</reference>
<keyword evidence="3" id="KW-1185">Reference proteome</keyword>
<protein>
    <submittedName>
        <fullName evidence="2">1029_t:CDS:1</fullName>
    </submittedName>
</protein>
<organism evidence="2 3">
    <name type="scientific">Funneliformis caledonium</name>
    <dbReference type="NCBI Taxonomy" id="1117310"/>
    <lineage>
        <taxon>Eukaryota</taxon>
        <taxon>Fungi</taxon>
        <taxon>Fungi incertae sedis</taxon>
        <taxon>Mucoromycota</taxon>
        <taxon>Glomeromycotina</taxon>
        <taxon>Glomeromycetes</taxon>
        <taxon>Glomerales</taxon>
        <taxon>Glomeraceae</taxon>
        <taxon>Funneliformis</taxon>
    </lineage>
</organism>
<sequence>MPMKNNVESITIFPNKSLQKYTEMILKQIETIEKKTFPKNEIMSINEEVSKKTNTLRLGLGEKLLKSALEKMNVPKRSKADLHVDIERESAINLYKKVGFKVIKRVVNYYEFGRDAWLMEFREGEEL</sequence>
<dbReference type="SUPFAM" id="SSF55729">
    <property type="entry name" value="Acyl-CoA N-acyltransferases (Nat)"/>
    <property type="match status" value="1"/>
</dbReference>
<dbReference type="GO" id="GO:0016747">
    <property type="term" value="F:acyltransferase activity, transferring groups other than amino-acyl groups"/>
    <property type="evidence" value="ECO:0007669"/>
    <property type="project" value="InterPro"/>
</dbReference>
<evidence type="ECO:0000313" key="3">
    <source>
        <dbReference type="Proteomes" id="UP000789570"/>
    </source>
</evidence>
<feature type="domain" description="N-acetyltransferase" evidence="1">
    <location>
        <begin position="57"/>
        <end position="124"/>
    </location>
</feature>
<accession>A0A9N8V972</accession>
<dbReference type="Gene3D" id="3.40.630.30">
    <property type="match status" value="1"/>
</dbReference>
<dbReference type="InterPro" id="IPR000182">
    <property type="entry name" value="GNAT_dom"/>
</dbReference>
<dbReference type="AlphaFoldDB" id="A0A9N8V972"/>
<gene>
    <name evidence="2" type="ORF">FCALED_LOCUS1001</name>
</gene>
<dbReference type="EMBL" id="CAJVPQ010000116">
    <property type="protein sequence ID" value="CAG8447466.1"/>
    <property type="molecule type" value="Genomic_DNA"/>
</dbReference>
<proteinExistence type="predicted"/>
<evidence type="ECO:0000313" key="2">
    <source>
        <dbReference type="EMBL" id="CAG8447466.1"/>
    </source>
</evidence>
<dbReference type="PANTHER" id="PTHR47542">
    <property type="entry name" value="ACYL-COA N-ACYLTRANSFERASES (NAT) SUPERFAMILY PROTEIN"/>
    <property type="match status" value="1"/>
</dbReference>
<dbReference type="PANTHER" id="PTHR47542:SF2">
    <property type="entry name" value="ACYL-COA N-ACYLTRANSFERASES (NAT) SUPERFAMILY PROTEIN"/>
    <property type="match status" value="1"/>
</dbReference>
<evidence type="ECO:0000259" key="1">
    <source>
        <dbReference type="PROSITE" id="PS51186"/>
    </source>
</evidence>
<dbReference type="OrthoDB" id="41532at2759"/>
<dbReference type="InterPro" id="IPR016181">
    <property type="entry name" value="Acyl_CoA_acyltransferase"/>
</dbReference>
<name>A0A9N8V972_9GLOM</name>
<dbReference type="Proteomes" id="UP000789570">
    <property type="component" value="Unassembled WGS sequence"/>
</dbReference>
<comment type="caution">
    <text evidence="2">The sequence shown here is derived from an EMBL/GenBank/DDBJ whole genome shotgun (WGS) entry which is preliminary data.</text>
</comment>
<dbReference type="PROSITE" id="PS51186">
    <property type="entry name" value="GNAT"/>
    <property type="match status" value="1"/>
</dbReference>